<evidence type="ECO:0000313" key="3">
    <source>
        <dbReference type="EMBL" id="OEL19575.1"/>
    </source>
</evidence>
<feature type="non-terminal residue" evidence="3">
    <location>
        <position position="1"/>
    </location>
</feature>
<accession>A0A1E5V3K0</accession>
<evidence type="ECO:0000256" key="1">
    <source>
        <dbReference type="ARBA" id="ARBA00022734"/>
    </source>
</evidence>
<dbReference type="SUPFAM" id="SSF51101">
    <property type="entry name" value="Mannose-binding lectins"/>
    <property type="match status" value="1"/>
</dbReference>
<dbReference type="InterPro" id="IPR036404">
    <property type="entry name" value="Jacalin-like_lectin_dom_sf"/>
</dbReference>
<evidence type="ECO:0000313" key="4">
    <source>
        <dbReference type="Proteomes" id="UP000095767"/>
    </source>
</evidence>
<dbReference type="OrthoDB" id="597900at2759"/>
<keyword evidence="1" id="KW-0430">Lectin</keyword>
<sequence>LGYGDVINSVAFSYTDQAGRKKTAGPWGADGRLTTTESDFVNTLEIIKQVLVTTGTVGGNNVVTSLTLVSNLGTYGPFGKPIGTSFSSQQAPDGKSVAGFFARVGASVNALGIYYA</sequence>
<dbReference type="GO" id="GO:0030246">
    <property type="term" value="F:carbohydrate binding"/>
    <property type="evidence" value="ECO:0007669"/>
    <property type="project" value="UniProtKB-KW"/>
</dbReference>
<name>A0A1E5V3K0_9POAL</name>
<dbReference type="Pfam" id="PF01419">
    <property type="entry name" value="Jacalin"/>
    <property type="match status" value="1"/>
</dbReference>
<dbReference type="EMBL" id="LWDX02053168">
    <property type="protein sequence ID" value="OEL19575.1"/>
    <property type="molecule type" value="Genomic_DNA"/>
</dbReference>
<organism evidence="3 4">
    <name type="scientific">Dichanthelium oligosanthes</name>
    <dbReference type="NCBI Taxonomy" id="888268"/>
    <lineage>
        <taxon>Eukaryota</taxon>
        <taxon>Viridiplantae</taxon>
        <taxon>Streptophyta</taxon>
        <taxon>Embryophyta</taxon>
        <taxon>Tracheophyta</taxon>
        <taxon>Spermatophyta</taxon>
        <taxon>Magnoliopsida</taxon>
        <taxon>Liliopsida</taxon>
        <taxon>Poales</taxon>
        <taxon>Poaceae</taxon>
        <taxon>PACMAD clade</taxon>
        <taxon>Panicoideae</taxon>
        <taxon>Panicodae</taxon>
        <taxon>Paniceae</taxon>
        <taxon>Dichantheliinae</taxon>
        <taxon>Dichanthelium</taxon>
    </lineage>
</organism>
<dbReference type="PROSITE" id="PS51752">
    <property type="entry name" value="JACALIN_LECTIN"/>
    <property type="match status" value="1"/>
</dbReference>
<proteinExistence type="predicted"/>
<dbReference type="Gene3D" id="2.100.10.30">
    <property type="entry name" value="Jacalin-like lectin domain"/>
    <property type="match status" value="1"/>
</dbReference>
<evidence type="ECO:0000259" key="2">
    <source>
        <dbReference type="PROSITE" id="PS51752"/>
    </source>
</evidence>
<dbReference type="PANTHER" id="PTHR46506">
    <property type="entry name" value="OS05G0143600 PROTEIN"/>
    <property type="match status" value="1"/>
</dbReference>
<reference evidence="3 4" key="1">
    <citation type="submission" date="2016-09" db="EMBL/GenBank/DDBJ databases">
        <title>The draft genome of Dichanthelium oligosanthes: A C3 panicoid grass species.</title>
        <authorList>
            <person name="Studer A.J."/>
            <person name="Schnable J.C."/>
            <person name="Brutnell T.P."/>
        </authorList>
    </citation>
    <scope>NUCLEOTIDE SEQUENCE [LARGE SCALE GENOMIC DNA]</scope>
    <source>
        <strain evidence="4">cv. Kellogg 1175</strain>
        <tissue evidence="3">Leaf</tissue>
    </source>
</reference>
<dbReference type="AlphaFoldDB" id="A0A1E5V3K0"/>
<keyword evidence="4" id="KW-1185">Reference proteome</keyword>
<gene>
    <name evidence="3" type="ORF">BAE44_0019406</name>
</gene>
<protein>
    <recommendedName>
        <fullName evidence="2">Jacalin-type lectin domain-containing protein</fullName>
    </recommendedName>
</protein>
<dbReference type="InterPro" id="IPR001229">
    <property type="entry name" value="Jacalin-like_lectin_dom"/>
</dbReference>
<feature type="domain" description="Jacalin-type lectin" evidence="2">
    <location>
        <begin position="1"/>
        <end position="116"/>
    </location>
</feature>
<dbReference type="Proteomes" id="UP000095767">
    <property type="component" value="Unassembled WGS sequence"/>
</dbReference>
<comment type="caution">
    <text evidence="3">The sequence shown here is derived from an EMBL/GenBank/DDBJ whole genome shotgun (WGS) entry which is preliminary data.</text>
</comment>